<accession>A0A6B0V036</accession>
<dbReference type="AlphaFoldDB" id="A0A6B0V036"/>
<protein>
    <submittedName>
        <fullName evidence="1">Uncharacterized protein</fullName>
    </submittedName>
</protein>
<name>A0A6B0V036_IXORI</name>
<sequence length="178" mass="19730">MFRGTAVHKSCVAAVLGTITVHGELLSPEQAERGALFGMVVAAQLPHLEQHKPTGMGSQSGVVAHYVGHLFGHTEVQAEHPQRVEDKVFKLVTVHKEAPVTTEEEAVGTLTGRLQECHQTGWLRLWEGLHDSFQTVSAHRRLNRLCGEKSGGRVHGTMHSRYVRRQRQFAVRVGCVRC</sequence>
<proteinExistence type="predicted"/>
<reference evidence="1" key="1">
    <citation type="submission" date="2019-12" db="EMBL/GenBank/DDBJ databases">
        <title>An insight into the sialome of adult female Ixodes ricinus ticks feeding for 6 days.</title>
        <authorList>
            <person name="Perner J."/>
            <person name="Ribeiro J.M.C."/>
        </authorList>
    </citation>
    <scope>NUCLEOTIDE SEQUENCE</scope>
    <source>
        <strain evidence="1">Semi-engorged</strain>
        <tissue evidence="1">Salivary glands</tissue>
    </source>
</reference>
<organism evidence="1">
    <name type="scientific">Ixodes ricinus</name>
    <name type="common">Common tick</name>
    <name type="synonym">Acarus ricinus</name>
    <dbReference type="NCBI Taxonomy" id="34613"/>
    <lineage>
        <taxon>Eukaryota</taxon>
        <taxon>Metazoa</taxon>
        <taxon>Ecdysozoa</taxon>
        <taxon>Arthropoda</taxon>
        <taxon>Chelicerata</taxon>
        <taxon>Arachnida</taxon>
        <taxon>Acari</taxon>
        <taxon>Parasitiformes</taxon>
        <taxon>Ixodida</taxon>
        <taxon>Ixodoidea</taxon>
        <taxon>Ixodidae</taxon>
        <taxon>Ixodinae</taxon>
        <taxon>Ixodes</taxon>
    </lineage>
</organism>
<evidence type="ECO:0000313" key="1">
    <source>
        <dbReference type="EMBL" id="MXU95105.1"/>
    </source>
</evidence>
<dbReference type="EMBL" id="GIFC01013022">
    <property type="protein sequence ID" value="MXU95105.1"/>
    <property type="molecule type" value="Transcribed_RNA"/>
</dbReference>